<comment type="similarity">
    <text evidence="1">Belongs to the CapA family.</text>
</comment>
<feature type="chain" id="PRO_5014961151" description="Capsule synthesis protein CapA domain-containing protein" evidence="2">
    <location>
        <begin position="20"/>
        <end position="337"/>
    </location>
</feature>
<dbReference type="Pfam" id="PF09587">
    <property type="entry name" value="PGA_cap"/>
    <property type="match status" value="1"/>
</dbReference>
<dbReference type="SMART" id="SM00854">
    <property type="entry name" value="PGA_cap"/>
    <property type="match status" value="1"/>
</dbReference>
<evidence type="ECO:0000256" key="1">
    <source>
        <dbReference type="ARBA" id="ARBA00005662"/>
    </source>
</evidence>
<dbReference type="EMBL" id="PGTK01000002">
    <property type="protein sequence ID" value="PJF31706.1"/>
    <property type="molecule type" value="Genomic_DNA"/>
</dbReference>
<name>A0A2M8P2F2_9CHLR</name>
<evidence type="ECO:0000313" key="4">
    <source>
        <dbReference type="EMBL" id="PJF31706.1"/>
    </source>
</evidence>
<dbReference type="InterPro" id="IPR029052">
    <property type="entry name" value="Metallo-depent_PP-like"/>
</dbReference>
<evidence type="ECO:0000313" key="5">
    <source>
        <dbReference type="Proteomes" id="UP000228921"/>
    </source>
</evidence>
<keyword evidence="2" id="KW-0732">Signal</keyword>
<evidence type="ECO:0000256" key="2">
    <source>
        <dbReference type="SAM" id="SignalP"/>
    </source>
</evidence>
<feature type="domain" description="Capsule synthesis protein CapA" evidence="3">
    <location>
        <begin position="29"/>
        <end position="280"/>
    </location>
</feature>
<protein>
    <recommendedName>
        <fullName evidence="3">Capsule synthesis protein CapA domain-containing protein</fullName>
    </recommendedName>
</protein>
<dbReference type="AlphaFoldDB" id="A0A2M8P2F2"/>
<dbReference type="InterPro" id="IPR019079">
    <property type="entry name" value="Capsule_synth_CapA"/>
</dbReference>
<dbReference type="CDD" id="cd07381">
    <property type="entry name" value="MPP_CapA"/>
    <property type="match status" value="1"/>
</dbReference>
<dbReference type="InterPro" id="IPR052169">
    <property type="entry name" value="CW_Biosynth-Accessory"/>
</dbReference>
<dbReference type="PANTHER" id="PTHR33393:SF11">
    <property type="entry name" value="POLYGLUTAMINE SYNTHESIS ACCESSORY PROTEIN RV0574C-RELATED"/>
    <property type="match status" value="1"/>
</dbReference>
<feature type="signal peptide" evidence="2">
    <location>
        <begin position="1"/>
        <end position="19"/>
    </location>
</feature>
<proteinExistence type="inferred from homology"/>
<reference evidence="4 5" key="1">
    <citation type="submission" date="2017-11" db="EMBL/GenBank/DDBJ databases">
        <title>Evolution of Phototrophy in the Chloroflexi Phylum Driven by Horizontal Gene Transfer.</title>
        <authorList>
            <person name="Ward L.M."/>
            <person name="Hemp J."/>
            <person name="Shih P.M."/>
            <person name="Mcglynn S.E."/>
            <person name="Fischer W."/>
        </authorList>
    </citation>
    <scope>NUCLEOTIDE SEQUENCE [LARGE SCALE GENOMIC DNA]</scope>
    <source>
        <strain evidence="4">CP2_2F</strain>
    </source>
</reference>
<accession>A0A2M8P2F2</accession>
<evidence type="ECO:0000259" key="3">
    <source>
        <dbReference type="SMART" id="SM00854"/>
    </source>
</evidence>
<sequence>MRRLALALCALLIALPCVAERAQAQPSVTILFTGDLMLGRSLERAARQTNDPLFAFRRVAELLQSADLTVGNLECVLSDLGAPARKRYPLRCAEALEALRWAGFNVLSLANNHAMDFGGEALLDMIRRLNNVGIATVGAGADLRGARTPAVLLRNGIRIAFLGYVNVPQDGPPFLFRNDLTAATETSAGVAWASADSQGVAMIQADVRATRALADVVIVLLHAGIEYSRTPNDVQRTLAYAAMEAGAAAVIGAHPHVLQGVQRYKDGIIAYSLGNFVFDMTVDTSAALRVTVTAQGVQSYEWLPVVISPIGQPRPATPEQAARILAALERLSGQLNR</sequence>
<dbReference type="SUPFAM" id="SSF56300">
    <property type="entry name" value="Metallo-dependent phosphatases"/>
    <property type="match status" value="1"/>
</dbReference>
<dbReference type="Proteomes" id="UP000228921">
    <property type="component" value="Unassembled WGS sequence"/>
</dbReference>
<gene>
    <name evidence="4" type="ORF">CUN51_01840</name>
</gene>
<dbReference type="PANTHER" id="PTHR33393">
    <property type="entry name" value="POLYGLUTAMINE SYNTHESIS ACCESSORY PROTEIN RV0574C-RELATED"/>
    <property type="match status" value="1"/>
</dbReference>
<organism evidence="4 5">
    <name type="scientific">Candidatus Thermofonsia Clade 1 bacterium</name>
    <dbReference type="NCBI Taxonomy" id="2364210"/>
    <lineage>
        <taxon>Bacteria</taxon>
        <taxon>Bacillati</taxon>
        <taxon>Chloroflexota</taxon>
        <taxon>Candidatus Thermofontia</taxon>
        <taxon>Candidatus Thermofonsia Clade 1</taxon>
    </lineage>
</organism>
<comment type="caution">
    <text evidence="4">The sequence shown here is derived from an EMBL/GenBank/DDBJ whole genome shotgun (WGS) entry which is preliminary data.</text>
</comment>
<dbReference type="Gene3D" id="3.60.21.10">
    <property type="match status" value="1"/>
</dbReference>